<protein>
    <submittedName>
        <fullName evidence="2">Uncharacterized protein LOC117572157</fullName>
    </submittedName>
</protein>
<proteinExistence type="predicted"/>
<sequence>MNEETLDIQRLMSFQTLVDTDKQLCLDNYSQERMDEKHRMNKYFKRSEYIAKQYRCDPADNECFLAFDVYPVNNKYCAVIFSLCGISSHFFYVLYWSVIEESRLEEPEKFICDLLAHIFISEIPKLKKFLVKFALCRNSVINERVIKLFAESKKTAKLYNTFPFICEPLDLRHHQLHDPYTQHAWMEILQGNIEQTTVREIFSKYREIAIEKGNTILQQFVEQFFYLARDLLDSRFQINLRLCTMERMDNFERIIRAHMKDYTDKVLSRMFVFDLIRALIHIYGF</sequence>
<dbReference type="OrthoDB" id="7882095at2759"/>
<organism evidence="1 2">
    <name type="scientific">Drosophila albomicans</name>
    <name type="common">Fruit fly</name>
    <dbReference type="NCBI Taxonomy" id="7291"/>
    <lineage>
        <taxon>Eukaryota</taxon>
        <taxon>Metazoa</taxon>
        <taxon>Ecdysozoa</taxon>
        <taxon>Arthropoda</taxon>
        <taxon>Hexapoda</taxon>
        <taxon>Insecta</taxon>
        <taxon>Pterygota</taxon>
        <taxon>Neoptera</taxon>
        <taxon>Endopterygota</taxon>
        <taxon>Diptera</taxon>
        <taxon>Brachycera</taxon>
        <taxon>Muscomorpha</taxon>
        <taxon>Ephydroidea</taxon>
        <taxon>Drosophilidae</taxon>
        <taxon>Drosophila</taxon>
    </lineage>
</organism>
<evidence type="ECO:0000313" key="2">
    <source>
        <dbReference type="RefSeq" id="XP_034110695.1"/>
    </source>
</evidence>
<dbReference type="AlphaFoldDB" id="A0A6P8XGT7"/>
<evidence type="ECO:0000313" key="1">
    <source>
        <dbReference type="Proteomes" id="UP000515160"/>
    </source>
</evidence>
<dbReference type="GeneID" id="117572157"/>
<accession>A0A6P8XGT7</accession>
<gene>
    <name evidence="2" type="primary">LOC117572157</name>
</gene>
<name>A0A6P8XGT7_DROAB</name>
<keyword evidence="1" id="KW-1185">Reference proteome</keyword>
<dbReference type="Proteomes" id="UP000515160">
    <property type="component" value="Chromosome 3"/>
</dbReference>
<reference evidence="2" key="1">
    <citation type="submission" date="2025-08" db="UniProtKB">
        <authorList>
            <consortium name="RefSeq"/>
        </authorList>
    </citation>
    <scope>IDENTIFICATION</scope>
    <source>
        <strain evidence="2">15112-1751.03</strain>
        <tissue evidence="2">Whole Adult</tissue>
    </source>
</reference>
<dbReference type="RefSeq" id="XP_034110695.1">
    <property type="nucleotide sequence ID" value="XM_034254804.2"/>
</dbReference>